<evidence type="ECO:0000313" key="5">
    <source>
        <dbReference type="EMBL" id="CAG5113276.1"/>
    </source>
</evidence>
<dbReference type="SUPFAM" id="SSF54928">
    <property type="entry name" value="RNA-binding domain, RBD"/>
    <property type="match status" value="1"/>
</dbReference>
<feature type="region of interest" description="Disordered" evidence="3">
    <location>
        <begin position="1"/>
        <end position="40"/>
    </location>
</feature>
<gene>
    <name evidence="5" type="ORF">OKIOD_LOCUS16160</name>
</gene>
<dbReference type="EMBL" id="OU015567">
    <property type="protein sequence ID" value="CAG5113276.1"/>
    <property type="molecule type" value="Genomic_DNA"/>
</dbReference>
<dbReference type="InterPro" id="IPR000504">
    <property type="entry name" value="RRM_dom"/>
</dbReference>
<dbReference type="Gene3D" id="3.30.70.330">
    <property type="match status" value="1"/>
</dbReference>
<keyword evidence="6" id="KW-1185">Reference proteome</keyword>
<organism evidence="5 6">
    <name type="scientific">Oikopleura dioica</name>
    <name type="common">Tunicate</name>
    <dbReference type="NCBI Taxonomy" id="34765"/>
    <lineage>
        <taxon>Eukaryota</taxon>
        <taxon>Metazoa</taxon>
        <taxon>Chordata</taxon>
        <taxon>Tunicata</taxon>
        <taxon>Appendicularia</taxon>
        <taxon>Copelata</taxon>
        <taxon>Oikopleuridae</taxon>
        <taxon>Oikopleura</taxon>
    </lineage>
</organism>
<feature type="domain" description="RRM" evidence="4">
    <location>
        <begin position="132"/>
        <end position="205"/>
    </location>
</feature>
<dbReference type="Proteomes" id="UP001158576">
    <property type="component" value="Chromosome 2"/>
</dbReference>
<dbReference type="Gene3D" id="1.20.5.340">
    <property type="match status" value="1"/>
</dbReference>
<dbReference type="CDD" id="cd00590">
    <property type="entry name" value="RRM_SF"/>
    <property type="match status" value="1"/>
</dbReference>
<sequence length="216" mass="25050">MSNAPDKASTVDCSELDSIRTPSEFQDNQSNSSGLSDDDVGRMIKQTLDPVWAAIHEINKDRFTMISKIKELEEQVKNLTNENANLKNEADTLRQNDRYFEGELEKLGVENQQLKNHSKELRLISQQEIIKTEIFVGPLPQDMKKEDIKRVFEEFGEVQQIKRDSVNKRNCSIIFKSEESVEKALQRRDLIVWKSQNLNIQRAVDNKGKEDKRRTL</sequence>
<protein>
    <submittedName>
        <fullName evidence="5">Oidioi.mRNA.OKI2018_I69.chr2.g7395.t1.cds</fullName>
    </submittedName>
</protein>
<keyword evidence="2" id="KW-0175">Coiled coil</keyword>
<evidence type="ECO:0000256" key="2">
    <source>
        <dbReference type="SAM" id="Coils"/>
    </source>
</evidence>
<keyword evidence="1" id="KW-0694">RNA-binding</keyword>
<feature type="compositionally biased region" description="Polar residues" evidence="3">
    <location>
        <begin position="20"/>
        <end position="35"/>
    </location>
</feature>
<evidence type="ECO:0000313" key="6">
    <source>
        <dbReference type="Proteomes" id="UP001158576"/>
    </source>
</evidence>
<dbReference type="InterPro" id="IPR012677">
    <property type="entry name" value="Nucleotide-bd_a/b_plait_sf"/>
</dbReference>
<proteinExistence type="predicted"/>
<dbReference type="PROSITE" id="PS50102">
    <property type="entry name" value="RRM"/>
    <property type="match status" value="1"/>
</dbReference>
<evidence type="ECO:0000256" key="1">
    <source>
        <dbReference type="PROSITE-ProRule" id="PRU00176"/>
    </source>
</evidence>
<dbReference type="InterPro" id="IPR035979">
    <property type="entry name" value="RBD_domain_sf"/>
</dbReference>
<name>A0ABN7TF23_OIKDI</name>
<evidence type="ECO:0000256" key="3">
    <source>
        <dbReference type="SAM" id="MobiDB-lite"/>
    </source>
</evidence>
<dbReference type="SMART" id="SM00360">
    <property type="entry name" value="RRM"/>
    <property type="match status" value="1"/>
</dbReference>
<dbReference type="Pfam" id="PF00076">
    <property type="entry name" value="RRM_1"/>
    <property type="match status" value="1"/>
</dbReference>
<feature type="coiled-coil region" evidence="2">
    <location>
        <begin position="62"/>
        <end position="96"/>
    </location>
</feature>
<reference evidence="5 6" key="1">
    <citation type="submission" date="2021-04" db="EMBL/GenBank/DDBJ databases">
        <authorList>
            <person name="Bliznina A."/>
        </authorList>
    </citation>
    <scope>NUCLEOTIDE SEQUENCE [LARGE SCALE GENOMIC DNA]</scope>
</reference>
<accession>A0ABN7TF23</accession>
<evidence type="ECO:0000259" key="4">
    <source>
        <dbReference type="PROSITE" id="PS50102"/>
    </source>
</evidence>